<dbReference type="GO" id="GO:0061630">
    <property type="term" value="F:ubiquitin protein ligase activity"/>
    <property type="evidence" value="ECO:0007669"/>
    <property type="project" value="UniProtKB-EC"/>
</dbReference>
<dbReference type="GO" id="GO:0008270">
    <property type="term" value="F:zinc ion binding"/>
    <property type="evidence" value="ECO:0007669"/>
    <property type="project" value="UniProtKB-KW"/>
</dbReference>
<feature type="zinc finger region" description="C3H1-type" evidence="6">
    <location>
        <begin position="3"/>
        <end position="30"/>
    </location>
</feature>
<dbReference type="SUPFAM" id="SSF90229">
    <property type="entry name" value="CCCH zinc finger"/>
    <property type="match status" value="4"/>
</dbReference>
<dbReference type="InterPro" id="IPR002867">
    <property type="entry name" value="IBR_dom"/>
</dbReference>
<dbReference type="EMBL" id="MU155135">
    <property type="protein sequence ID" value="KAF9485491.1"/>
    <property type="molecule type" value="Genomic_DNA"/>
</dbReference>
<dbReference type="Pfam" id="PF14608">
    <property type="entry name" value="zf-CCCH_2"/>
    <property type="match status" value="4"/>
</dbReference>
<sequence>MSSSAGTVCPHYLQGSCRRGKSCKFKHQTPKSPVCTYFLRGSCAYGDNCTRQHKRPPKSPKSGTSTSSLNESKEPETNWNDATDAPEEQSQGKNKTDDIGWGTSLEEGTHSSPKKKSPCVFYNHRICGNGDQCEFAHITSSSNESGKDFSDGIPASSPPRKKSEATICKNFMRGSCRAGDACRLRHMQSTDMSYTVAGSESSDGPAEWDHFDGPQYKAITGISASGGPEAEDQDIPSYGDDSNVNANDMMHLDANDSSDDIYGDVYDDAGNGTDDLNHQYEGEEASYNAEADTTLKDNRDQNHNGHESGYSSAGPAEESRRGHDWDESSLVNPSSSFRAAEPPQLPRLVVPQPVQATPLPIPGVQPHWSQFADPKANAQIAFCKPHAQGLCPQGPACRFRHFLTPEEYTLLFHDPQPNLWTFQISAASTVSLPQAHTPVSVASATVTQGVVATNHGTGTPKTPSKPSTSTFAQECKFYRLGTCRNAERCPYAHNQHPPTFETAASANTDQEWGSQEWNNSPRNSRDKFDAPCRFYVQNKHCNRGKDCKFRHDNSITEKANHSQGWGSSNDGYNAKEADNAKADPDQTEWDPDAARPGWGDTSGWDIPAATKETEDTSWGDAFDAPTPWNAQPVASSSAWNDTPASYSKKNVCYQFQNEGSCRRGSDCRYSHDVEPGRKFNSDERPIEDQKPFVEERAPSPTEHNSRDDDEFQDQGEYPDQEDRIDDGDPPEDEPHWTVAWGLDKIPTPAPGSKNEPCSLFSTGALCPYGDNCAFLHTLTPDVNYVISTPFSEDLTDRPDSPLNDDMYAEDEGNETRKFEEDKEDTARDSRQSDGERETEDENEPIVHSELPAPFLDQCTVKFGQNIVPATVITLADSNKVVLTNLRIGIEPEEITELTGQYGEITQTMNMGDTISSAVVEVQFEEASQAYKAFYNLHDHVYQSREVSAILKGSRSRLIKRTAGQKIYWKISWPKPHRRAWSHYPTISKAKQQANDLNNIIIRGRAIASSFVTPKKAQKSSFAVLIQNLDPETTTAELKAVCTECELVTMDPPIFEEDASDKVRAIFEGLGIDSFDMLPVTHGAASTALLTFQSEYMAMDLMKRLKARRLEFLGNEPLIIQNVHYARYFIAKPLFEVVKAVVGGLIEQSEGPNKCTIQYNEISGGQIVSIHIYSSFDNATFADTNSELRSILQGVHATSGSKTVWDDYFETSSGSKALKNVESQTGTLIKVDLRNKRIRIFGRKDGQAQAQALIAKVVSKVQDARHEIDLPRYKLHPLVSGAFSTLQDSIGAQKVSLDVVNSKLIVLGAADEVSKANDAISMLESPSSASSSRNTCQICQHSAVALVLLSCRHAYCTTCLKFAIKNKGSPPFQCIAQHPARQGDITKKCSEIVSYSVLHDVLTADDEKDILRATFNAYVRSNSDELFFCPSLDCASVHRVRNNPGVNVNCTYCKCELCTYCKSWAHIGMPCPLRV</sequence>
<dbReference type="Proteomes" id="UP000807469">
    <property type="component" value="Unassembled WGS sequence"/>
</dbReference>
<dbReference type="Gene3D" id="3.30.1370.210">
    <property type="match status" value="2"/>
</dbReference>
<dbReference type="InterPro" id="IPR000571">
    <property type="entry name" value="Znf_CCCH"/>
</dbReference>
<name>A0A9P5ZGJ3_9AGAR</name>
<feature type="region of interest" description="Disordered" evidence="7">
    <location>
        <begin position="673"/>
        <end position="747"/>
    </location>
</feature>
<dbReference type="Gene3D" id="3.30.40.10">
    <property type="entry name" value="Zinc/RING finger domain, C3HC4 (zinc finger)"/>
    <property type="match status" value="1"/>
</dbReference>
<dbReference type="Pfam" id="PF00097">
    <property type="entry name" value="zf-C3HC4"/>
    <property type="match status" value="1"/>
</dbReference>
<feature type="compositionally biased region" description="Basic and acidic residues" evidence="7">
    <location>
        <begin position="573"/>
        <end position="584"/>
    </location>
</feature>
<feature type="zinc finger region" description="C3H1-type" evidence="6">
    <location>
        <begin position="469"/>
        <end position="496"/>
    </location>
</feature>
<feature type="zinc finger region" description="C3H1-type" evidence="6">
    <location>
        <begin position="377"/>
        <end position="404"/>
    </location>
</feature>
<feature type="zinc finger region" description="C3H1-type" evidence="6">
    <location>
        <begin position="751"/>
        <end position="779"/>
    </location>
</feature>
<dbReference type="SUPFAM" id="SSF54928">
    <property type="entry name" value="RNA-binding domain, RBD"/>
    <property type="match status" value="1"/>
</dbReference>
<keyword evidence="3 6" id="KW-0863">Zinc-finger</keyword>
<dbReference type="PANTHER" id="PTHR12547">
    <property type="entry name" value="CCCH ZINC FINGER/TIS11-RELATED"/>
    <property type="match status" value="1"/>
</dbReference>
<feature type="region of interest" description="Disordered" evidence="7">
    <location>
        <begin position="141"/>
        <end position="162"/>
    </location>
</feature>
<dbReference type="InterPro" id="IPR013083">
    <property type="entry name" value="Znf_RING/FYVE/PHD"/>
</dbReference>
<feature type="domain" description="C3H1-type" evidence="8">
    <location>
        <begin position="113"/>
        <end position="140"/>
    </location>
</feature>
<feature type="domain" description="C3H1-type" evidence="8">
    <location>
        <begin position="469"/>
        <end position="496"/>
    </location>
</feature>
<feature type="compositionally biased region" description="Basic and acidic residues" evidence="7">
    <location>
        <begin position="317"/>
        <end position="326"/>
    </location>
</feature>
<keyword evidence="4" id="KW-0833">Ubl conjugation pathway</keyword>
<dbReference type="Gene3D" id="3.30.70.330">
    <property type="match status" value="1"/>
</dbReference>
<dbReference type="PANTHER" id="PTHR12547:SF18">
    <property type="entry name" value="PROTEIN TIS11"/>
    <property type="match status" value="1"/>
</dbReference>
<dbReference type="SMART" id="SM00356">
    <property type="entry name" value="ZnF_C3H1"/>
    <property type="match status" value="9"/>
</dbReference>
<dbReference type="InterPro" id="IPR036855">
    <property type="entry name" value="Znf_CCCH_sf"/>
</dbReference>
<dbReference type="InterPro" id="IPR045877">
    <property type="entry name" value="ZFP36-like"/>
</dbReference>
<dbReference type="InterPro" id="IPR035979">
    <property type="entry name" value="RBD_domain_sf"/>
</dbReference>
<feature type="region of interest" description="Disordered" evidence="7">
    <location>
        <begin position="50"/>
        <end position="115"/>
    </location>
</feature>
<feature type="region of interest" description="Disordered" evidence="7">
    <location>
        <begin position="296"/>
        <end position="344"/>
    </location>
</feature>
<dbReference type="OrthoDB" id="2129491at2759"/>
<feature type="compositionally biased region" description="Basic and acidic residues" evidence="7">
    <location>
        <begin position="813"/>
        <end position="835"/>
    </location>
</feature>
<organism evidence="9 10">
    <name type="scientific">Pholiota conissans</name>
    <dbReference type="NCBI Taxonomy" id="109636"/>
    <lineage>
        <taxon>Eukaryota</taxon>
        <taxon>Fungi</taxon>
        <taxon>Dikarya</taxon>
        <taxon>Basidiomycota</taxon>
        <taxon>Agaricomycotina</taxon>
        <taxon>Agaricomycetes</taxon>
        <taxon>Agaricomycetidae</taxon>
        <taxon>Agaricales</taxon>
        <taxon>Agaricineae</taxon>
        <taxon>Strophariaceae</taxon>
        <taxon>Pholiota</taxon>
    </lineage>
</organism>
<feature type="compositionally biased region" description="Acidic residues" evidence="7">
    <location>
        <begin position="256"/>
        <end position="267"/>
    </location>
</feature>
<keyword evidence="1 6" id="KW-0479">Metal-binding</keyword>
<evidence type="ECO:0000313" key="9">
    <source>
        <dbReference type="EMBL" id="KAF9485491.1"/>
    </source>
</evidence>
<dbReference type="PROSITE" id="PS50103">
    <property type="entry name" value="ZF_C3H1"/>
    <property type="match status" value="9"/>
</dbReference>
<keyword evidence="2" id="KW-0677">Repeat</keyword>
<protein>
    <recommendedName>
        <fullName evidence="8">C3H1-type domain-containing protein</fullName>
    </recommendedName>
</protein>
<dbReference type="InterPro" id="IPR041367">
    <property type="entry name" value="Znf-CCCH_4"/>
</dbReference>
<dbReference type="Gene3D" id="4.10.1000.10">
    <property type="entry name" value="Zinc finger, CCCH-type"/>
    <property type="match status" value="2"/>
</dbReference>
<dbReference type="PROSITE" id="PS00518">
    <property type="entry name" value="ZF_RING_1"/>
    <property type="match status" value="1"/>
</dbReference>
<feature type="domain" description="C3H1-type" evidence="8">
    <location>
        <begin position="34"/>
        <end position="56"/>
    </location>
</feature>
<evidence type="ECO:0000256" key="7">
    <source>
        <dbReference type="SAM" id="MobiDB-lite"/>
    </source>
</evidence>
<gene>
    <name evidence="9" type="ORF">BDN70DRAFT_589824</name>
</gene>
<keyword evidence="10" id="KW-1185">Reference proteome</keyword>
<feature type="region of interest" description="Disordered" evidence="7">
    <location>
        <begin position="557"/>
        <end position="645"/>
    </location>
</feature>
<dbReference type="CDD" id="cd20335">
    <property type="entry name" value="BRcat_RBR"/>
    <property type="match status" value="1"/>
</dbReference>
<dbReference type="Pfam" id="PF18044">
    <property type="entry name" value="zf-CCCH_4"/>
    <property type="match status" value="2"/>
</dbReference>
<feature type="domain" description="C3H1-type" evidence="8">
    <location>
        <begin position="646"/>
        <end position="674"/>
    </location>
</feature>
<feature type="domain" description="C3H1-type" evidence="8">
    <location>
        <begin position="162"/>
        <end position="189"/>
    </location>
</feature>
<evidence type="ECO:0000256" key="6">
    <source>
        <dbReference type="PROSITE-ProRule" id="PRU00723"/>
    </source>
</evidence>
<dbReference type="InterPro" id="IPR018957">
    <property type="entry name" value="Znf_C3HC4_RING-type"/>
</dbReference>
<evidence type="ECO:0000256" key="4">
    <source>
        <dbReference type="ARBA" id="ARBA00022786"/>
    </source>
</evidence>
<dbReference type="CDD" id="cd16449">
    <property type="entry name" value="RING-HC"/>
    <property type="match status" value="1"/>
</dbReference>
<feature type="zinc finger region" description="C3H1-type" evidence="6">
    <location>
        <begin position="526"/>
        <end position="554"/>
    </location>
</feature>
<evidence type="ECO:0000256" key="5">
    <source>
        <dbReference type="ARBA" id="ARBA00022833"/>
    </source>
</evidence>
<dbReference type="GO" id="GO:0003729">
    <property type="term" value="F:mRNA binding"/>
    <property type="evidence" value="ECO:0007669"/>
    <property type="project" value="InterPro"/>
</dbReference>
<feature type="compositionally biased region" description="Basic and acidic residues" evidence="7">
    <location>
        <begin position="296"/>
        <end position="306"/>
    </location>
</feature>
<feature type="domain" description="C3H1-type" evidence="8">
    <location>
        <begin position="751"/>
        <end position="779"/>
    </location>
</feature>
<dbReference type="Pfam" id="PF01485">
    <property type="entry name" value="IBR"/>
    <property type="match status" value="1"/>
</dbReference>
<feature type="compositionally biased region" description="Acidic residues" evidence="7">
    <location>
        <begin position="707"/>
        <end position="731"/>
    </location>
</feature>
<feature type="domain" description="C3H1-type" evidence="8">
    <location>
        <begin position="3"/>
        <end position="30"/>
    </location>
</feature>
<reference evidence="9" key="1">
    <citation type="submission" date="2020-11" db="EMBL/GenBank/DDBJ databases">
        <authorList>
            <consortium name="DOE Joint Genome Institute"/>
            <person name="Ahrendt S."/>
            <person name="Riley R."/>
            <person name="Andreopoulos W."/>
            <person name="Labutti K."/>
            <person name="Pangilinan J."/>
            <person name="Ruiz-Duenas F.J."/>
            <person name="Barrasa J.M."/>
            <person name="Sanchez-Garcia M."/>
            <person name="Camarero S."/>
            <person name="Miyauchi S."/>
            <person name="Serrano A."/>
            <person name="Linde D."/>
            <person name="Babiker R."/>
            <person name="Drula E."/>
            <person name="Ayuso-Fernandez I."/>
            <person name="Pacheco R."/>
            <person name="Padilla G."/>
            <person name="Ferreira P."/>
            <person name="Barriuso J."/>
            <person name="Kellner H."/>
            <person name="Castanera R."/>
            <person name="Alfaro M."/>
            <person name="Ramirez L."/>
            <person name="Pisabarro A.G."/>
            <person name="Kuo A."/>
            <person name="Tritt A."/>
            <person name="Lipzen A."/>
            <person name="He G."/>
            <person name="Yan M."/>
            <person name="Ng V."/>
            <person name="Cullen D."/>
            <person name="Martin F."/>
            <person name="Rosso M.-N."/>
            <person name="Henrissat B."/>
            <person name="Hibbett D."/>
            <person name="Martinez A.T."/>
            <person name="Grigoriev I.V."/>
        </authorList>
    </citation>
    <scope>NUCLEOTIDE SEQUENCE</scope>
    <source>
        <strain evidence="9">CIRM-BRFM 674</strain>
    </source>
</reference>
<dbReference type="Pfam" id="PF00642">
    <property type="entry name" value="zf-CCCH"/>
    <property type="match status" value="1"/>
</dbReference>
<keyword evidence="5 6" id="KW-0862">Zinc</keyword>
<evidence type="ECO:0000313" key="10">
    <source>
        <dbReference type="Proteomes" id="UP000807469"/>
    </source>
</evidence>
<feature type="compositionally biased region" description="Basic and acidic residues" evidence="7">
    <location>
        <begin position="673"/>
        <end position="697"/>
    </location>
</feature>
<proteinExistence type="predicted"/>
<feature type="compositionally biased region" description="Polar residues" evidence="7">
    <location>
        <begin position="561"/>
        <end position="571"/>
    </location>
</feature>
<feature type="compositionally biased region" description="Polar residues" evidence="7">
    <location>
        <begin position="628"/>
        <end position="645"/>
    </location>
</feature>
<feature type="zinc finger region" description="C3H1-type" evidence="6">
    <location>
        <begin position="646"/>
        <end position="674"/>
    </location>
</feature>
<feature type="zinc finger region" description="C3H1-type" evidence="6">
    <location>
        <begin position="113"/>
        <end position="140"/>
    </location>
</feature>
<evidence type="ECO:0000256" key="3">
    <source>
        <dbReference type="ARBA" id="ARBA00022771"/>
    </source>
</evidence>
<feature type="domain" description="C3H1-type" evidence="8">
    <location>
        <begin position="377"/>
        <end position="404"/>
    </location>
</feature>
<feature type="region of interest" description="Disordered" evidence="7">
    <location>
        <begin position="790"/>
        <end position="850"/>
    </location>
</feature>
<evidence type="ECO:0000256" key="2">
    <source>
        <dbReference type="ARBA" id="ARBA00022737"/>
    </source>
</evidence>
<feature type="domain" description="C3H1-type" evidence="8">
    <location>
        <begin position="526"/>
        <end position="554"/>
    </location>
</feature>
<feature type="zinc finger region" description="C3H1-type" evidence="6">
    <location>
        <begin position="34"/>
        <end position="56"/>
    </location>
</feature>
<feature type="region of interest" description="Disordered" evidence="7">
    <location>
        <begin position="223"/>
        <end position="278"/>
    </location>
</feature>
<feature type="zinc finger region" description="C3H1-type" evidence="6">
    <location>
        <begin position="162"/>
        <end position="189"/>
    </location>
</feature>
<accession>A0A9P5ZGJ3</accession>
<evidence type="ECO:0000259" key="8">
    <source>
        <dbReference type="PROSITE" id="PS50103"/>
    </source>
</evidence>
<dbReference type="InterPro" id="IPR017907">
    <property type="entry name" value="Znf_RING_CS"/>
</dbReference>
<evidence type="ECO:0000256" key="1">
    <source>
        <dbReference type="ARBA" id="ARBA00022723"/>
    </source>
</evidence>
<dbReference type="SUPFAM" id="SSF57850">
    <property type="entry name" value="RING/U-box"/>
    <property type="match status" value="1"/>
</dbReference>
<comment type="caution">
    <text evidence="9">The sequence shown here is derived from an EMBL/GenBank/DDBJ whole genome shotgun (WGS) entry which is preliminary data.</text>
</comment>
<dbReference type="InterPro" id="IPR012677">
    <property type="entry name" value="Nucleotide-bd_a/b_plait_sf"/>
</dbReference>